<feature type="transmembrane region" description="Helical" evidence="5">
    <location>
        <begin position="105"/>
        <end position="126"/>
    </location>
</feature>
<dbReference type="InterPro" id="IPR005829">
    <property type="entry name" value="Sugar_transporter_CS"/>
</dbReference>
<comment type="subcellular location">
    <subcellularLocation>
        <location evidence="1">Membrane</location>
        <topology evidence="1">Multi-pass membrane protein</topology>
    </subcellularLocation>
</comment>
<sequence>IKQLARPQNYRPVLLLAAVFILRELGGQHVVFSYTVYLFQKAGVGLDAFVCTILVGVVRLVFTVVSAAVVDRVGRRPLLIATSFVCGAAEVVGAVFLLVDVPGSSWVPLAAVLVFVSSYGLGIGPIPWTLMGELIPTPVRNIGSSLCNLNFSLFTFVISFVFPYLMEIGLGYALLVFASANAILTLLLWAFLPETRGKSLSDLENAFQSSPGHSE</sequence>
<dbReference type="Proteomes" id="UP000283509">
    <property type="component" value="Unassembled WGS sequence"/>
</dbReference>
<reference evidence="7 8" key="1">
    <citation type="submission" date="2018-04" db="EMBL/GenBank/DDBJ databases">
        <authorList>
            <person name="Zhang X."/>
            <person name="Yuan J."/>
            <person name="Li F."/>
            <person name="Xiang J."/>
        </authorList>
    </citation>
    <scope>NUCLEOTIDE SEQUENCE [LARGE SCALE GENOMIC DNA]</scope>
    <source>
        <tissue evidence="7">Muscle</tissue>
    </source>
</reference>
<evidence type="ECO:0000256" key="4">
    <source>
        <dbReference type="ARBA" id="ARBA00023136"/>
    </source>
</evidence>
<feature type="non-terminal residue" evidence="7">
    <location>
        <position position="1"/>
    </location>
</feature>
<dbReference type="EMBL" id="QCYY01001526">
    <property type="protein sequence ID" value="ROT77422.1"/>
    <property type="molecule type" value="Genomic_DNA"/>
</dbReference>
<dbReference type="InterPro" id="IPR020846">
    <property type="entry name" value="MFS_dom"/>
</dbReference>
<keyword evidence="2 5" id="KW-0812">Transmembrane</keyword>
<feature type="transmembrane region" description="Helical" evidence="5">
    <location>
        <begin position="12"/>
        <end position="32"/>
    </location>
</feature>
<evidence type="ECO:0000259" key="6">
    <source>
        <dbReference type="PROSITE" id="PS50850"/>
    </source>
</evidence>
<evidence type="ECO:0000256" key="1">
    <source>
        <dbReference type="ARBA" id="ARBA00004141"/>
    </source>
</evidence>
<dbReference type="GO" id="GO:0016020">
    <property type="term" value="C:membrane"/>
    <property type="evidence" value="ECO:0007669"/>
    <property type="project" value="UniProtKB-SubCell"/>
</dbReference>
<feature type="transmembrane region" description="Helical" evidence="5">
    <location>
        <begin position="77"/>
        <end position="99"/>
    </location>
</feature>
<feature type="transmembrane region" description="Helical" evidence="5">
    <location>
        <begin position="44"/>
        <end position="70"/>
    </location>
</feature>
<dbReference type="AlphaFoldDB" id="A0A3R7N504"/>
<reference evidence="7 8" key="2">
    <citation type="submission" date="2019-01" db="EMBL/GenBank/DDBJ databases">
        <title>The decoding of complex shrimp genome reveals the adaptation for benthos swimmer, frequently molting mechanism and breeding impact on genome.</title>
        <authorList>
            <person name="Sun Y."/>
            <person name="Gao Y."/>
            <person name="Yu Y."/>
        </authorList>
    </citation>
    <scope>NUCLEOTIDE SEQUENCE [LARGE SCALE GENOMIC DNA]</scope>
    <source>
        <tissue evidence="7">Muscle</tissue>
    </source>
</reference>
<evidence type="ECO:0000256" key="2">
    <source>
        <dbReference type="ARBA" id="ARBA00022692"/>
    </source>
</evidence>
<dbReference type="InterPro" id="IPR005828">
    <property type="entry name" value="MFS_sugar_transport-like"/>
</dbReference>
<organism evidence="7 8">
    <name type="scientific">Penaeus vannamei</name>
    <name type="common">Whiteleg shrimp</name>
    <name type="synonym">Litopenaeus vannamei</name>
    <dbReference type="NCBI Taxonomy" id="6689"/>
    <lineage>
        <taxon>Eukaryota</taxon>
        <taxon>Metazoa</taxon>
        <taxon>Ecdysozoa</taxon>
        <taxon>Arthropoda</taxon>
        <taxon>Crustacea</taxon>
        <taxon>Multicrustacea</taxon>
        <taxon>Malacostraca</taxon>
        <taxon>Eumalacostraca</taxon>
        <taxon>Eucarida</taxon>
        <taxon>Decapoda</taxon>
        <taxon>Dendrobranchiata</taxon>
        <taxon>Penaeoidea</taxon>
        <taxon>Penaeidae</taxon>
        <taxon>Penaeus</taxon>
    </lineage>
</organism>
<dbReference type="GO" id="GO:0022857">
    <property type="term" value="F:transmembrane transporter activity"/>
    <property type="evidence" value="ECO:0007669"/>
    <property type="project" value="InterPro"/>
</dbReference>
<dbReference type="PROSITE" id="PS00216">
    <property type="entry name" value="SUGAR_TRANSPORT_1"/>
    <property type="match status" value="1"/>
</dbReference>
<dbReference type="SUPFAM" id="SSF103473">
    <property type="entry name" value="MFS general substrate transporter"/>
    <property type="match status" value="1"/>
</dbReference>
<dbReference type="PROSITE" id="PS50850">
    <property type="entry name" value="MFS"/>
    <property type="match status" value="1"/>
</dbReference>
<evidence type="ECO:0000256" key="5">
    <source>
        <dbReference type="SAM" id="Phobius"/>
    </source>
</evidence>
<feature type="transmembrane region" description="Helical" evidence="5">
    <location>
        <begin position="172"/>
        <end position="192"/>
    </location>
</feature>
<protein>
    <submittedName>
        <fullName evidence="7">Facilitated trehalose transporter Tret1</fullName>
    </submittedName>
</protein>
<evidence type="ECO:0000313" key="7">
    <source>
        <dbReference type="EMBL" id="ROT77422.1"/>
    </source>
</evidence>
<keyword evidence="4 5" id="KW-0472">Membrane</keyword>
<dbReference type="Pfam" id="PF00083">
    <property type="entry name" value="Sugar_tr"/>
    <property type="match status" value="1"/>
</dbReference>
<dbReference type="PANTHER" id="PTHR48021">
    <property type="match status" value="1"/>
</dbReference>
<proteinExistence type="predicted"/>
<accession>A0A3R7N504</accession>
<dbReference type="OrthoDB" id="6367814at2759"/>
<name>A0A3R7N504_PENVA</name>
<dbReference type="InterPro" id="IPR050549">
    <property type="entry name" value="MFS_Trehalose_Transporter"/>
</dbReference>
<evidence type="ECO:0000256" key="3">
    <source>
        <dbReference type="ARBA" id="ARBA00022989"/>
    </source>
</evidence>
<dbReference type="Gene3D" id="1.20.1250.20">
    <property type="entry name" value="MFS general substrate transporter like domains"/>
    <property type="match status" value="1"/>
</dbReference>
<keyword evidence="3 5" id="KW-1133">Transmembrane helix</keyword>
<dbReference type="PANTHER" id="PTHR48021:SF1">
    <property type="entry name" value="GH07001P-RELATED"/>
    <property type="match status" value="1"/>
</dbReference>
<gene>
    <name evidence="7" type="ORF">C7M84_003923</name>
</gene>
<feature type="transmembrane region" description="Helical" evidence="5">
    <location>
        <begin position="147"/>
        <end position="166"/>
    </location>
</feature>
<comment type="caution">
    <text evidence="7">The sequence shown here is derived from an EMBL/GenBank/DDBJ whole genome shotgun (WGS) entry which is preliminary data.</text>
</comment>
<dbReference type="InterPro" id="IPR036259">
    <property type="entry name" value="MFS_trans_sf"/>
</dbReference>
<feature type="domain" description="Major facilitator superfamily (MFS) profile" evidence="6">
    <location>
        <begin position="1"/>
        <end position="196"/>
    </location>
</feature>
<keyword evidence="8" id="KW-1185">Reference proteome</keyword>
<evidence type="ECO:0000313" key="8">
    <source>
        <dbReference type="Proteomes" id="UP000283509"/>
    </source>
</evidence>
<dbReference type="STRING" id="6689.A0A3R7N504"/>